<dbReference type="Proteomes" id="UP000195105">
    <property type="component" value="Unassembled WGS sequence"/>
</dbReference>
<dbReference type="EMBL" id="NGFN01000159">
    <property type="protein sequence ID" value="OUD00716.1"/>
    <property type="molecule type" value="Genomic_DNA"/>
</dbReference>
<dbReference type="AlphaFoldDB" id="A0A243RZT9"/>
<evidence type="ECO:0000313" key="2">
    <source>
        <dbReference type="EMBL" id="OUD00716.1"/>
    </source>
</evidence>
<organism evidence="2 3">
    <name type="scientific">Streptomyces swartbergensis</name>
    <dbReference type="NCBI Taxonomy" id="487165"/>
    <lineage>
        <taxon>Bacteria</taxon>
        <taxon>Bacillati</taxon>
        <taxon>Actinomycetota</taxon>
        <taxon>Actinomycetes</taxon>
        <taxon>Kitasatosporales</taxon>
        <taxon>Streptomycetaceae</taxon>
        <taxon>Streptomyces</taxon>
    </lineage>
</organism>
<reference evidence="2 3" key="1">
    <citation type="submission" date="2017-05" db="EMBL/GenBank/DDBJ databases">
        <title>Biotechnological potential of actinobacteria isolated from South African environments.</title>
        <authorList>
            <person name="Le Roes-Hill M."/>
            <person name="Prins A."/>
            <person name="Durrell K.A."/>
        </authorList>
    </citation>
    <scope>NUCLEOTIDE SEQUENCE [LARGE SCALE GENOMIC DNA]</scope>
    <source>
        <strain evidence="2 3">HMC13</strain>
    </source>
</reference>
<sequence>MRCATGAGRQGDRAASAATPSRHSRFAPGAAPPRLAGTRAGWPTAPARWPPTPSQWSGTRARWPTAPAGWPTAGSRWPTAGSRSWSPLVRLRSPGHRCRRSWIQGRWMSGLPSPPPLCG</sequence>
<accession>A0A243RZT9</accession>
<protein>
    <submittedName>
        <fullName evidence="2">Uncharacterized protein</fullName>
    </submittedName>
</protein>
<gene>
    <name evidence="2" type="ORF">CA983_23965</name>
</gene>
<feature type="region of interest" description="Disordered" evidence="1">
    <location>
        <begin position="1"/>
        <end position="83"/>
    </location>
</feature>
<name>A0A243RZT9_9ACTN</name>
<keyword evidence="3" id="KW-1185">Reference proteome</keyword>
<evidence type="ECO:0000256" key="1">
    <source>
        <dbReference type="SAM" id="MobiDB-lite"/>
    </source>
</evidence>
<proteinExistence type="predicted"/>
<evidence type="ECO:0000313" key="3">
    <source>
        <dbReference type="Proteomes" id="UP000195105"/>
    </source>
</evidence>
<comment type="caution">
    <text evidence="2">The sequence shown here is derived from an EMBL/GenBank/DDBJ whole genome shotgun (WGS) entry which is preliminary data.</text>
</comment>